<dbReference type="EMBL" id="AOLS01000098">
    <property type="protein sequence ID" value="EMA12535.1"/>
    <property type="molecule type" value="Genomic_DNA"/>
</dbReference>
<gene>
    <name evidence="2" type="ORF">C435_17772</name>
</gene>
<dbReference type="Proteomes" id="UP000011687">
    <property type="component" value="Unassembled WGS sequence"/>
</dbReference>
<dbReference type="AlphaFoldDB" id="M0JY87"/>
<feature type="coiled-coil region" evidence="1">
    <location>
        <begin position="95"/>
        <end position="122"/>
    </location>
</feature>
<evidence type="ECO:0000256" key="1">
    <source>
        <dbReference type="SAM" id="Coils"/>
    </source>
</evidence>
<keyword evidence="1" id="KW-0175">Coiled coil</keyword>
<evidence type="ECO:0000313" key="2">
    <source>
        <dbReference type="EMBL" id="EMA12535.1"/>
    </source>
</evidence>
<accession>M0JY87</accession>
<name>M0JY87_9EURY</name>
<proteinExistence type="predicted"/>
<protein>
    <submittedName>
        <fullName evidence="2">Uncharacterized protein</fullName>
    </submittedName>
</protein>
<sequence length="330" mass="36012">MTAYHELTVSQWDLLETIPDLCRGRFARFDSGHGPLVPMTPDHSHDDAVDRTTTDATVAAHLDMDIPQTGHSTEDLQTLLDQIQDTIPPLVSSVLQTLIQAIDSLQDRIDDLETKQEQTHDIATTASGKAETNASDIESLEDNHEKTHDIATSAVAKANQLDADTAQEANAEALPDGIKPSSSPLDFFANCRQTKVKQAFVEESNRQNTYRAIAVAKRWPEFATTRTDGSGVFMTKDDVATALTAELGKQPHRQTVARVWDKLLELGGSDVVEKSRQVSQQQEPKQILTIDMDTAEGLLEKRYLGLDLLETTTGKAQTGGVTPVVTGSPA</sequence>
<reference evidence="2 3" key="1">
    <citation type="journal article" date="2014" name="PLoS Genet.">
        <title>Phylogenetically driven sequencing of extremely halophilic archaea reveals strategies for static and dynamic osmo-response.</title>
        <authorList>
            <person name="Becker E.A."/>
            <person name="Seitzer P.M."/>
            <person name="Tritt A."/>
            <person name="Larsen D."/>
            <person name="Krusor M."/>
            <person name="Yao A.I."/>
            <person name="Wu D."/>
            <person name="Madern D."/>
            <person name="Eisen J.A."/>
            <person name="Darling A.E."/>
            <person name="Facciotti M.T."/>
        </authorList>
    </citation>
    <scope>NUCLEOTIDE SEQUENCE [LARGE SCALE GENOMIC DNA]</scope>
    <source>
        <strain evidence="2 3">ATCC 33799</strain>
    </source>
</reference>
<dbReference type="PATRIC" id="fig|662475.6.peg.3474"/>
<comment type="caution">
    <text evidence="2">The sequence shown here is derived from an EMBL/GenBank/DDBJ whole genome shotgun (WGS) entry which is preliminary data.</text>
</comment>
<organism evidence="2 3">
    <name type="scientific">Haloarcula marismortui ATCC 33799</name>
    <dbReference type="NCBI Taxonomy" id="662475"/>
    <lineage>
        <taxon>Archaea</taxon>
        <taxon>Methanobacteriati</taxon>
        <taxon>Methanobacteriota</taxon>
        <taxon>Stenosarchaea group</taxon>
        <taxon>Halobacteria</taxon>
        <taxon>Halobacteriales</taxon>
        <taxon>Haloarculaceae</taxon>
        <taxon>Haloarcula</taxon>
    </lineage>
</organism>
<keyword evidence="3" id="KW-1185">Reference proteome</keyword>
<evidence type="ECO:0000313" key="3">
    <source>
        <dbReference type="Proteomes" id="UP000011687"/>
    </source>
</evidence>